<gene>
    <name evidence="3" type="ORF">F7D20_11320</name>
</gene>
<dbReference type="Gene3D" id="3.60.10.10">
    <property type="entry name" value="Endonuclease/exonuclease/phosphatase"/>
    <property type="match status" value="1"/>
</dbReference>
<keyword evidence="4" id="KW-1185">Reference proteome</keyword>
<dbReference type="OrthoDB" id="9793162at2"/>
<organism evidence="3 4">
    <name type="scientific">Segatella copri</name>
    <dbReference type="NCBI Taxonomy" id="165179"/>
    <lineage>
        <taxon>Bacteria</taxon>
        <taxon>Pseudomonadati</taxon>
        <taxon>Bacteroidota</taxon>
        <taxon>Bacteroidia</taxon>
        <taxon>Bacteroidales</taxon>
        <taxon>Prevotellaceae</taxon>
        <taxon>Segatella</taxon>
    </lineage>
</organism>
<dbReference type="CDD" id="cd09083">
    <property type="entry name" value="EEP-1"/>
    <property type="match status" value="1"/>
</dbReference>
<keyword evidence="3" id="KW-0378">Hydrolase</keyword>
<name>A0A6A7WDI5_9BACT</name>
<keyword evidence="1" id="KW-0732">Signal</keyword>
<dbReference type="SUPFAM" id="SSF56219">
    <property type="entry name" value="DNase I-like"/>
    <property type="match status" value="1"/>
</dbReference>
<evidence type="ECO:0000256" key="1">
    <source>
        <dbReference type="SAM" id="SignalP"/>
    </source>
</evidence>
<keyword evidence="3" id="KW-0269">Exonuclease</keyword>
<feature type="domain" description="Endonuclease/exonuclease/phosphatase" evidence="2">
    <location>
        <begin position="29"/>
        <end position="273"/>
    </location>
</feature>
<dbReference type="InterPro" id="IPR005135">
    <property type="entry name" value="Endo/exonuclease/phosphatase"/>
</dbReference>
<evidence type="ECO:0000259" key="2">
    <source>
        <dbReference type="Pfam" id="PF03372"/>
    </source>
</evidence>
<reference evidence="3 4" key="1">
    <citation type="submission" date="2019-09" db="EMBL/GenBank/DDBJ databases">
        <title>Distinct polysaccharide growth profiles of human intestinal Prevotella copri isolates.</title>
        <authorList>
            <person name="Fehlner-Peach H."/>
            <person name="Magnabosco C."/>
            <person name="Raghavan V."/>
            <person name="Scher J.U."/>
            <person name="Tett A."/>
            <person name="Cox L.M."/>
            <person name="Gottsegen C."/>
            <person name="Watters A."/>
            <person name="Wiltshire- Gordon J.D."/>
            <person name="Segata N."/>
            <person name="Bonneau R."/>
            <person name="Littman D.R."/>
        </authorList>
    </citation>
    <scope>NUCLEOTIDE SEQUENCE [LARGE SCALE GENOMIC DNA]</scope>
    <source>
        <strain evidence="4">iAQ1173</strain>
    </source>
</reference>
<dbReference type="PANTHER" id="PTHR12121">
    <property type="entry name" value="CARBON CATABOLITE REPRESSOR PROTEIN 4"/>
    <property type="match status" value="1"/>
</dbReference>
<feature type="chain" id="PRO_5025347078" evidence="1">
    <location>
        <begin position="25"/>
        <end position="284"/>
    </location>
</feature>
<dbReference type="InterPro" id="IPR036691">
    <property type="entry name" value="Endo/exonu/phosph_ase_sf"/>
</dbReference>
<dbReference type="GO" id="GO:0004519">
    <property type="term" value="F:endonuclease activity"/>
    <property type="evidence" value="ECO:0007669"/>
    <property type="project" value="UniProtKB-KW"/>
</dbReference>
<sequence length="284" mass="32485">MHIFRKTLFLLSLFVAGFTSQAKAQISVMSFNIRLDASVDNENRWDNRKGEVAKMLTYYQPDLLGMQEVCPNQMADLKAALNDIYEGIGVGRDDGKHQGEHSPIFYNKHKFSMVKHGDFALSETPERFGKKGWDASYNRVCTWAILKDKKTGKQVVYFNTHLDNDGKIARKEGIKLILSKMKKVAKNMPAIITGDFNCTDDEEPSAILRANKMENARNKAAIVYGPDWTWHDYGRLPLNERSIIDHVFISNQLKATRYRVIGDKPDKVYLSDHNAVFVNLEYTK</sequence>
<dbReference type="PANTHER" id="PTHR12121:SF36">
    <property type="entry name" value="ENDONUCLEASE_EXONUCLEASE_PHOSPHATASE DOMAIN-CONTAINING PROTEIN"/>
    <property type="match status" value="1"/>
</dbReference>
<dbReference type="Proteomes" id="UP000384372">
    <property type="component" value="Unassembled WGS sequence"/>
</dbReference>
<dbReference type="GO" id="GO:0000175">
    <property type="term" value="F:3'-5'-RNA exonuclease activity"/>
    <property type="evidence" value="ECO:0007669"/>
    <property type="project" value="TreeGrafter"/>
</dbReference>
<dbReference type="InterPro" id="IPR050410">
    <property type="entry name" value="CCR4/nocturin_mRNA_transcr"/>
</dbReference>
<dbReference type="RefSeq" id="WP_158464122.1">
    <property type="nucleotide sequence ID" value="NZ_VZAD01000085.1"/>
</dbReference>
<dbReference type="Pfam" id="PF03372">
    <property type="entry name" value="Exo_endo_phos"/>
    <property type="match status" value="1"/>
</dbReference>
<proteinExistence type="predicted"/>
<keyword evidence="3" id="KW-0255">Endonuclease</keyword>
<accession>A0A6A7WDI5</accession>
<protein>
    <submittedName>
        <fullName evidence="3">Endonuclease/exonuclease/phosphatase family protein</fullName>
    </submittedName>
</protein>
<feature type="signal peptide" evidence="1">
    <location>
        <begin position="1"/>
        <end position="24"/>
    </location>
</feature>
<dbReference type="EMBL" id="VZAD01000085">
    <property type="protein sequence ID" value="MQP12530.1"/>
    <property type="molecule type" value="Genomic_DNA"/>
</dbReference>
<comment type="caution">
    <text evidence="3">The sequence shown here is derived from an EMBL/GenBank/DDBJ whole genome shotgun (WGS) entry which is preliminary data.</text>
</comment>
<dbReference type="AlphaFoldDB" id="A0A6A7WDI5"/>
<evidence type="ECO:0000313" key="4">
    <source>
        <dbReference type="Proteomes" id="UP000384372"/>
    </source>
</evidence>
<evidence type="ECO:0000313" key="3">
    <source>
        <dbReference type="EMBL" id="MQP12530.1"/>
    </source>
</evidence>
<keyword evidence="3" id="KW-0540">Nuclease</keyword>